<dbReference type="Pfam" id="PF04552">
    <property type="entry name" value="Sigma54_DBD"/>
    <property type="match status" value="1"/>
</dbReference>
<protein>
    <submittedName>
        <fullName evidence="12">RNA polymerase, sigma 54 subunit, RpoN</fullName>
    </submittedName>
</protein>
<dbReference type="Proteomes" id="UP000007519">
    <property type="component" value="Chromosome"/>
</dbReference>
<dbReference type="GO" id="GO:0001216">
    <property type="term" value="F:DNA-binding transcription activator activity"/>
    <property type="evidence" value="ECO:0007669"/>
    <property type="project" value="InterPro"/>
</dbReference>
<dbReference type="AlphaFoldDB" id="H6KZW6"/>
<evidence type="ECO:0000259" key="10">
    <source>
        <dbReference type="Pfam" id="PF04552"/>
    </source>
</evidence>
<dbReference type="Gene3D" id="1.10.10.1330">
    <property type="entry name" value="RNA polymerase sigma-54 factor, core-binding domain"/>
    <property type="match status" value="1"/>
</dbReference>
<dbReference type="eggNOG" id="COG1508">
    <property type="taxonomic scope" value="Bacteria"/>
</dbReference>
<evidence type="ECO:0000256" key="7">
    <source>
        <dbReference type="ARBA" id="ARBA00023125"/>
    </source>
</evidence>
<dbReference type="GO" id="GO:0003677">
    <property type="term" value="F:DNA binding"/>
    <property type="evidence" value="ECO:0007669"/>
    <property type="project" value="UniProtKB-KW"/>
</dbReference>
<keyword evidence="2" id="KW-0240">DNA-directed RNA polymerase</keyword>
<dbReference type="GO" id="GO:0000428">
    <property type="term" value="C:DNA-directed RNA polymerase complex"/>
    <property type="evidence" value="ECO:0007669"/>
    <property type="project" value="UniProtKB-KW"/>
</dbReference>
<dbReference type="GO" id="GO:0006352">
    <property type="term" value="P:DNA-templated transcription initiation"/>
    <property type="evidence" value="ECO:0007669"/>
    <property type="project" value="InterPro"/>
</dbReference>
<dbReference type="GO" id="GO:0016779">
    <property type="term" value="F:nucleotidyltransferase activity"/>
    <property type="evidence" value="ECO:0007669"/>
    <property type="project" value="UniProtKB-KW"/>
</dbReference>
<dbReference type="Pfam" id="PF00309">
    <property type="entry name" value="Sigma54_AID"/>
    <property type="match status" value="1"/>
</dbReference>
<gene>
    <name evidence="12" type="primary">rpoN</name>
    <name evidence="12" type="ordered locus">SGRA_3245</name>
</gene>
<keyword evidence="5" id="KW-0805">Transcription regulation</keyword>
<feature type="region of interest" description="Disordered" evidence="9">
    <location>
        <begin position="75"/>
        <end position="116"/>
    </location>
</feature>
<dbReference type="Pfam" id="PF04963">
    <property type="entry name" value="Sigma54_CBD"/>
    <property type="match status" value="1"/>
</dbReference>
<dbReference type="STRING" id="984262.SGRA_3245"/>
<evidence type="ECO:0000313" key="13">
    <source>
        <dbReference type="Proteomes" id="UP000007519"/>
    </source>
</evidence>
<comment type="similarity">
    <text evidence="1">Belongs to the sigma-54 factor family.</text>
</comment>
<dbReference type="InterPro" id="IPR038709">
    <property type="entry name" value="RpoN_core-bd_sf"/>
</dbReference>
<keyword evidence="6" id="KW-0731">Sigma factor</keyword>
<dbReference type="PIRSF" id="PIRSF000774">
    <property type="entry name" value="RpoN"/>
    <property type="match status" value="1"/>
</dbReference>
<dbReference type="InterPro" id="IPR000394">
    <property type="entry name" value="RNA_pol_sigma_54"/>
</dbReference>
<evidence type="ECO:0000256" key="3">
    <source>
        <dbReference type="ARBA" id="ARBA00022679"/>
    </source>
</evidence>
<dbReference type="HOGENOM" id="CLU_020569_0_1_10"/>
<evidence type="ECO:0000256" key="4">
    <source>
        <dbReference type="ARBA" id="ARBA00022695"/>
    </source>
</evidence>
<dbReference type="KEGG" id="sgn:SGRA_3245"/>
<evidence type="ECO:0000256" key="9">
    <source>
        <dbReference type="SAM" id="MobiDB-lite"/>
    </source>
</evidence>
<evidence type="ECO:0000313" key="12">
    <source>
        <dbReference type="EMBL" id="AFC25973.1"/>
    </source>
</evidence>
<evidence type="ECO:0000259" key="11">
    <source>
        <dbReference type="Pfam" id="PF04963"/>
    </source>
</evidence>
<evidence type="ECO:0000256" key="5">
    <source>
        <dbReference type="ARBA" id="ARBA00023015"/>
    </source>
</evidence>
<feature type="domain" description="RNA polymerase sigma factor 54 core-binding" evidence="11">
    <location>
        <begin position="154"/>
        <end position="358"/>
    </location>
</feature>
<feature type="domain" description="RNA polymerase sigma factor 54 DNA-binding" evidence="10">
    <location>
        <begin position="380"/>
        <end position="537"/>
    </location>
</feature>
<proteinExistence type="inferred from homology"/>
<dbReference type="PANTHER" id="PTHR32248">
    <property type="entry name" value="RNA POLYMERASE SIGMA-54 FACTOR"/>
    <property type="match status" value="1"/>
</dbReference>
<dbReference type="GO" id="GO:0016987">
    <property type="term" value="F:sigma factor activity"/>
    <property type="evidence" value="ECO:0007669"/>
    <property type="project" value="UniProtKB-KW"/>
</dbReference>
<reference evidence="12 13" key="1">
    <citation type="journal article" date="2012" name="Stand. Genomic Sci.">
        <title>Complete genome sequencing and analysis of Saprospira grandis str. Lewin, a predatory marine bacterium.</title>
        <authorList>
            <person name="Saw J.H."/>
            <person name="Yuryev A."/>
            <person name="Kanbe M."/>
            <person name="Hou S."/>
            <person name="Young A.G."/>
            <person name="Aizawa S."/>
            <person name="Alam M."/>
        </authorList>
    </citation>
    <scope>NUCLEOTIDE SEQUENCE [LARGE SCALE GENOMIC DNA]</scope>
    <source>
        <strain evidence="12 13">Lewin</strain>
    </source>
</reference>
<feature type="compositionally biased region" description="Acidic residues" evidence="9">
    <location>
        <begin position="84"/>
        <end position="98"/>
    </location>
</feature>
<dbReference type="PROSITE" id="PS50044">
    <property type="entry name" value="SIGMA54_3"/>
    <property type="match status" value="1"/>
</dbReference>
<sequence length="539" mass="63248">MILRAKNSNFSKPAGVYSPYNPFRTAYLNDKYMLKQQQSQKMMQKLSPQQIQLMKLLQVPTDMLEQRVQQELEGNPALEIDEHQNEEEEKEDPLEEEYLIGNEESEKKEEEEELNDPDFEDYLEEYLGDDVASYKLEVNNYSPDQEEKTIPAAVESSFQEQLERQLGMRELTESEELIARQIMGSLDDDGYLRREPIALADDLLFAENVRFGEAEILRVLEEVIHQFEPAGIGARDLRECLLLQLDRKLQSEEVQQYYDAKEMKSLKLAHRIIKDYFEPFSKKHYKKLIRQLNIFREDLKEATDEILKLNPKPGSVYASSSKIKKYVVPDFIIENKNGELDLRLNSRNAPELRINREYKNMLEAYSASKKDKKQREAIMFVKQKIDAARWFIDAIRQRQDTMFRTMYTIMNYQEDFFLTGDEKRLRPMILKDIAEITGLDISTISRVANSKYVQTEFGTKRLKSFFSESLQTQSGEEVSTLEVKKILTEIIEAENKRKPLSDEKLKTALQDKGYNIARRTVAKYREQLNIPVARLRKEI</sequence>
<organism evidence="12 13">
    <name type="scientific">Saprospira grandis (strain Lewin)</name>
    <dbReference type="NCBI Taxonomy" id="984262"/>
    <lineage>
        <taxon>Bacteria</taxon>
        <taxon>Pseudomonadati</taxon>
        <taxon>Bacteroidota</taxon>
        <taxon>Saprospiria</taxon>
        <taxon>Saprospirales</taxon>
        <taxon>Saprospiraceae</taxon>
        <taxon>Saprospira</taxon>
    </lineage>
</organism>
<dbReference type="InterPro" id="IPR007046">
    <property type="entry name" value="RNA_pol_sigma_54_core-bd"/>
</dbReference>
<keyword evidence="8" id="KW-0804">Transcription</keyword>
<dbReference type="PANTHER" id="PTHR32248:SF4">
    <property type="entry name" value="RNA POLYMERASE SIGMA-54 FACTOR"/>
    <property type="match status" value="1"/>
</dbReference>
<dbReference type="NCBIfam" id="TIGR02395">
    <property type="entry name" value="rpoN_sigma"/>
    <property type="match status" value="1"/>
</dbReference>
<name>H6KZW6_SAPGL</name>
<dbReference type="EMBL" id="CP002831">
    <property type="protein sequence ID" value="AFC25973.1"/>
    <property type="molecule type" value="Genomic_DNA"/>
</dbReference>
<dbReference type="InterPro" id="IPR007634">
    <property type="entry name" value="RNA_pol_sigma_54_DNA-bd"/>
</dbReference>
<accession>H6KZW6</accession>
<evidence type="ECO:0000256" key="6">
    <source>
        <dbReference type="ARBA" id="ARBA00023082"/>
    </source>
</evidence>
<evidence type="ECO:0000256" key="1">
    <source>
        <dbReference type="ARBA" id="ARBA00008798"/>
    </source>
</evidence>
<keyword evidence="7" id="KW-0238">DNA-binding</keyword>
<keyword evidence="13" id="KW-1185">Reference proteome</keyword>
<keyword evidence="3" id="KW-0808">Transferase</keyword>
<keyword evidence="4" id="KW-0548">Nucleotidyltransferase</keyword>
<evidence type="ECO:0000256" key="2">
    <source>
        <dbReference type="ARBA" id="ARBA00022478"/>
    </source>
</evidence>
<evidence type="ECO:0000256" key="8">
    <source>
        <dbReference type="ARBA" id="ARBA00023163"/>
    </source>
</evidence>
<dbReference type="PROSITE" id="PS00718">
    <property type="entry name" value="SIGMA54_2"/>
    <property type="match status" value="1"/>
</dbReference>
<dbReference type="Gene3D" id="1.10.10.60">
    <property type="entry name" value="Homeodomain-like"/>
    <property type="match status" value="1"/>
</dbReference>
<dbReference type="PRINTS" id="PR00045">
    <property type="entry name" value="SIGMA54FCT"/>
</dbReference>